<dbReference type="Proteomes" id="UP000247810">
    <property type="component" value="Unassembled WGS sequence"/>
</dbReference>
<feature type="region of interest" description="Disordered" evidence="1">
    <location>
        <begin position="170"/>
        <end position="192"/>
    </location>
</feature>
<proteinExistence type="predicted"/>
<evidence type="ECO:0000256" key="1">
    <source>
        <dbReference type="SAM" id="MobiDB-lite"/>
    </source>
</evidence>
<sequence>MQCLAIILARRAANGERRNGAFTHSILEITCWEYFRGGFAHCERGNKGWPCRVWRPFNAAIAIWDMAIRFAWLLAWSKSRKGNDRRRGRGNLIVTCSVGRPDPGIDREVVRSMLRWHPTPQSGPHGPSRTDYSESGDLESPQRDRDSLESTTSLLRSTEYTLPLPVKVGCPRFYPPGGETPVPSVPGIRTLD</sequence>
<evidence type="ECO:0000313" key="3">
    <source>
        <dbReference type="Proteomes" id="UP000247810"/>
    </source>
</evidence>
<name>A0A319D126_9EURO</name>
<keyword evidence="3" id="KW-1185">Reference proteome</keyword>
<accession>A0A319D126</accession>
<dbReference type="EMBL" id="KZ825960">
    <property type="protein sequence ID" value="PYH91004.1"/>
    <property type="molecule type" value="Genomic_DNA"/>
</dbReference>
<feature type="region of interest" description="Disordered" evidence="1">
    <location>
        <begin position="116"/>
        <end position="156"/>
    </location>
</feature>
<dbReference type="AlphaFoldDB" id="A0A319D126"/>
<gene>
    <name evidence="2" type="ORF">BO71DRAFT_460993</name>
</gene>
<dbReference type="VEuPathDB" id="FungiDB:BO71DRAFT_460993"/>
<protein>
    <submittedName>
        <fullName evidence="2">Uncharacterized protein</fullName>
    </submittedName>
</protein>
<organism evidence="2 3">
    <name type="scientific">Aspergillus ellipticus CBS 707.79</name>
    <dbReference type="NCBI Taxonomy" id="1448320"/>
    <lineage>
        <taxon>Eukaryota</taxon>
        <taxon>Fungi</taxon>
        <taxon>Dikarya</taxon>
        <taxon>Ascomycota</taxon>
        <taxon>Pezizomycotina</taxon>
        <taxon>Eurotiomycetes</taxon>
        <taxon>Eurotiomycetidae</taxon>
        <taxon>Eurotiales</taxon>
        <taxon>Aspergillaceae</taxon>
        <taxon>Aspergillus</taxon>
        <taxon>Aspergillus subgen. Circumdati</taxon>
    </lineage>
</organism>
<evidence type="ECO:0000313" key="2">
    <source>
        <dbReference type="EMBL" id="PYH91004.1"/>
    </source>
</evidence>
<reference evidence="2 3" key="1">
    <citation type="submission" date="2018-02" db="EMBL/GenBank/DDBJ databases">
        <title>The genomes of Aspergillus section Nigri reveals drivers in fungal speciation.</title>
        <authorList>
            <consortium name="DOE Joint Genome Institute"/>
            <person name="Vesth T.C."/>
            <person name="Nybo J."/>
            <person name="Theobald S."/>
            <person name="Brandl J."/>
            <person name="Frisvad J.C."/>
            <person name="Nielsen K.F."/>
            <person name="Lyhne E.K."/>
            <person name="Kogle M.E."/>
            <person name="Kuo A."/>
            <person name="Riley R."/>
            <person name="Clum A."/>
            <person name="Nolan M."/>
            <person name="Lipzen A."/>
            <person name="Salamov A."/>
            <person name="Henrissat B."/>
            <person name="Wiebenga A."/>
            <person name="De vries R.P."/>
            <person name="Grigoriev I.V."/>
            <person name="Mortensen U.H."/>
            <person name="Andersen M.R."/>
            <person name="Baker S.E."/>
        </authorList>
    </citation>
    <scope>NUCLEOTIDE SEQUENCE [LARGE SCALE GENOMIC DNA]</scope>
    <source>
        <strain evidence="2 3">CBS 707.79</strain>
    </source>
</reference>